<comment type="subcellular location">
    <subcellularLocation>
        <location evidence="1 4">Nucleus</location>
    </subcellularLocation>
</comment>
<dbReference type="Proteomes" id="UP000594638">
    <property type="component" value="Unassembled WGS sequence"/>
</dbReference>
<keyword evidence="3 4" id="KW-0539">Nucleus</keyword>
<evidence type="ECO:0000256" key="4">
    <source>
        <dbReference type="PROSITE-ProRule" id="PRU00810"/>
    </source>
</evidence>
<accession>A0A8S0RRI8</accession>
<keyword evidence="2" id="KW-0678">Repressor</keyword>
<dbReference type="EMBL" id="CACTIH010003696">
    <property type="protein sequence ID" value="CAA2982449.1"/>
    <property type="molecule type" value="Genomic_DNA"/>
</dbReference>
<dbReference type="OrthoDB" id="911495at2759"/>
<organism evidence="5 6">
    <name type="scientific">Olea europaea subsp. europaea</name>
    <dbReference type="NCBI Taxonomy" id="158383"/>
    <lineage>
        <taxon>Eukaryota</taxon>
        <taxon>Viridiplantae</taxon>
        <taxon>Streptophyta</taxon>
        <taxon>Embryophyta</taxon>
        <taxon>Tracheophyta</taxon>
        <taxon>Spermatophyta</taxon>
        <taxon>Magnoliopsida</taxon>
        <taxon>eudicotyledons</taxon>
        <taxon>Gunneridae</taxon>
        <taxon>Pentapetalae</taxon>
        <taxon>asterids</taxon>
        <taxon>lamiids</taxon>
        <taxon>Lamiales</taxon>
        <taxon>Oleaceae</taxon>
        <taxon>Oleeae</taxon>
        <taxon>Olea</taxon>
    </lineage>
</organism>
<keyword evidence="6" id="KW-1185">Reference proteome</keyword>
<dbReference type="Pfam" id="PF02671">
    <property type="entry name" value="PAH"/>
    <property type="match status" value="2"/>
</dbReference>
<evidence type="ECO:0000313" key="5">
    <source>
        <dbReference type="EMBL" id="CAA2982449.1"/>
    </source>
</evidence>
<gene>
    <name evidence="5" type="ORF">OLEA9_A025717</name>
</gene>
<dbReference type="Gramene" id="OE9A025717T2">
    <property type="protein sequence ID" value="OE9A025717C2"/>
    <property type="gene ID" value="OE9A025717"/>
</dbReference>
<dbReference type="SUPFAM" id="SSF47762">
    <property type="entry name" value="PAH2 domain"/>
    <property type="match status" value="2"/>
</dbReference>
<dbReference type="InterPro" id="IPR003822">
    <property type="entry name" value="PAH"/>
</dbReference>
<protein>
    <submittedName>
        <fullName evidence="5">Paired amphipathic helix Sin3-like 4</fullName>
    </submittedName>
</protein>
<dbReference type="GO" id="GO:0000122">
    <property type="term" value="P:negative regulation of transcription by RNA polymerase II"/>
    <property type="evidence" value="ECO:0007669"/>
    <property type="project" value="TreeGrafter"/>
</dbReference>
<dbReference type="GO" id="GO:0000785">
    <property type="term" value="C:chromatin"/>
    <property type="evidence" value="ECO:0007669"/>
    <property type="project" value="TreeGrafter"/>
</dbReference>
<dbReference type="GO" id="GO:0003714">
    <property type="term" value="F:transcription corepressor activity"/>
    <property type="evidence" value="ECO:0007669"/>
    <property type="project" value="InterPro"/>
</dbReference>
<name>A0A8S0RRI8_OLEEU</name>
<dbReference type="PROSITE" id="PS51477">
    <property type="entry name" value="PAH"/>
    <property type="match status" value="2"/>
</dbReference>
<sequence>MDDSKSSADDGEINAGCGIKSRVTMKDAIAFMDSVKTVLGAKSDGFVNLFKDYTAKRIDAKQVISGAIPLLKGHGELVAGFNLFLPQAHEISVPLEDDAFAREMEPFLEDALKFIKIVKEQLNAEQFAYFLNLLHEHQNMRKSFEDLYSEIGILFSDKPDLLQDFNYFLPAFEANDHTR</sequence>
<proteinExistence type="predicted"/>
<reference evidence="5 6" key="1">
    <citation type="submission" date="2019-12" db="EMBL/GenBank/DDBJ databases">
        <authorList>
            <person name="Alioto T."/>
            <person name="Alioto T."/>
            <person name="Gomez Garrido J."/>
        </authorList>
    </citation>
    <scope>NUCLEOTIDE SEQUENCE [LARGE SCALE GENOMIC DNA]</scope>
</reference>
<dbReference type="GO" id="GO:0000118">
    <property type="term" value="C:histone deacetylase complex"/>
    <property type="evidence" value="ECO:0007669"/>
    <property type="project" value="TreeGrafter"/>
</dbReference>
<evidence type="ECO:0000256" key="1">
    <source>
        <dbReference type="ARBA" id="ARBA00004123"/>
    </source>
</evidence>
<dbReference type="InterPro" id="IPR039774">
    <property type="entry name" value="Sin3-like"/>
</dbReference>
<comment type="caution">
    <text evidence="5">The sequence shown here is derived from an EMBL/GenBank/DDBJ whole genome shotgun (WGS) entry which is preliminary data.</text>
</comment>
<dbReference type="PANTHER" id="PTHR12346">
    <property type="entry name" value="SIN3B-RELATED"/>
    <property type="match status" value="1"/>
</dbReference>
<evidence type="ECO:0000256" key="3">
    <source>
        <dbReference type="ARBA" id="ARBA00023242"/>
    </source>
</evidence>
<dbReference type="PANTHER" id="PTHR12346:SF0">
    <property type="entry name" value="SIN3A, ISOFORM G"/>
    <property type="match status" value="1"/>
</dbReference>
<evidence type="ECO:0000256" key="2">
    <source>
        <dbReference type="ARBA" id="ARBA00022491"/>
    </source>
</evidence>
<dbReference type="Gene3D" id="1.20.1160.11">
    <property type="entry name" value="Paired amphipathic helix"/>
    <property type="match status" value="2"/>
</dbReference>
<dbReference type="InterPro" id="IPR036600">
    <property type="entry name" value="PAH_sf"/>
</dbReference>
<evidence type="ECO:0000313" key="6">
    <source>
        <dbReference type="Proteomes" id="UP000594638"/>
    </source>
</evidence>
<dbReference type="AlphaFoldDB" id="A0A8S0RRI8"/>